<name>A0ABR3A8W7_9AGAR</name>
<dbReference type="InterPro" id="IPR036236">
    <property type="entry name" value="Znf_C2H2_sf"/>
</dbReference>
<dbReference type="EMBL" id="JBBXMP010000012">
    <property type="protein sequence ID" value="KAL0069399.1"/>
    <property type="molecule type" value="Genomic_DNA"/>
</dbReference>
<dbReference type="SUPFAM" id="SSF57667">
    <property type="entry name" value="beta-beta-alpha zinc fingers"/>
    <property type="match status" value="1"/>
</dbReference>
<gene>
    <name evidence="7" type="ORF">AAF712_003424</name>
</gene>
<comment type="caution">
    <text evidence="7">The sequence shown here is derived from an EMBL/GenBank/DDBJ whole genome shotgun (WGS) entry which is preliminary data.</text>
</comment>
<dbReference type="SMART" id="SM00355">
    <property type="entry name" value="ZnF_C2H2"/>
    <property type="match status" value="5"/>
</dbReference>
<evidence type="ECO:0000256" key="5">
    <source>
        <dbReference type="PROSITE-ProRule" id="PRU00042"/>
    </source>
</evidence>
<keyword evidence="8" id="KW-1185">Reference proteome</keyword>
<dbReference type="PANTHER" id="PTHR24409">
    <property type="entry name" value="ZINC FINGER PROTEIN 142"/>
    <property type="match status" value="1"/>
</dbReference>
<feature type="domain" description="C2H2-type" evidence="6">
    <location>
        <begin position="27"/>
        <end position="51"/>
    </location>
</feature>
<protein>
    <recommendedName>
        <fullName evidence="6">C2H2-type domain-containing protein</fullName>
    </recommendedName>
</protein>
<keyword evidence="3 5" id="KW-0863">Zinc-finger</keyword>
<evidence type="ECO:0000313" key="7">
    <source>
        <dbReference type="EMBL" id="KAL0069399.1"/>
    </source>
</evidence>
<evidence type="ECO:0000256" key="3">
    <source>
        <dbReference type="ARBA" id="ARBA00022771"/>
    </source>
</evidence>
<dbReference type="Gene3D" id="3.30.160.60">
    <property type="entry name" value="Classic Zinc Finger"/>
    <property type="match status" value="2"/>
</dbReference>
<keyword evidence="2" id="KW-0677">Repeat</keyword>
<evidence type="ECO:0000313" key="8">
    <source>
        <dbReference type="Proteomes" id="UP001437256"/>
    </source>
</evidence>
<evidence type="ECO:0000256" key="2">
    <source>
        <dbReference type="ARBA" id="ARBA00022737"/>
    </source>
</evidence>
<accession>A0ABR3A8W7</accession>
<keyword evidence="4" id="KW-0862">Zinc</keyword>
<evidence type="ECO:0000256" key="4">
    <source>
        <dbReference type="ARBA" id="ARBA00022833"/>
    </source>
</evidence>
<organism evidence="7 8">
    <name type="scientific">Marasmius tenuissimus</name>
    <dbReference type="NCBI Taxonomy" id="585030"/>
    <lineage>
        <taxon>Eukaryota</taxon>
        <taxon>Fungi</taxon>
        <taxon>Dikarya</taxon>
        <taxon>Basidiomycota</taxon>
        <taxon>Agaricomycotina</taxon>
        <taxon>Agaricomycetes</taxon>
        <taxon>Agaricomycetidae</taxon>
        <taxon>Agaricales</taxon>
        <taxon>Marasmiineae</taxon>
        <taxon>Marasmiaceae</taxon>
        <taxon>Marasmius</taxon>
    </lineage>
</organism>
<dbReference type="InterPro" id="IPR013087">
    <property type="entry name" value="Znf_C2H2_type"/>
</dbReference>
<evidence type="ECO:0000256" key="1">
    <source>
        <dbReference type="ARBA" id="ARBA00022723"/>
    </source>
</evidence>
<dbReference type="Proteomes" id="UP001437256">
    <property type="component" value="Unassembled WGS sequence"/>
</dbReference>
<feature type="domain" description="C2H2-type" evidence="6">
    <location>
        <begin position="50"/>
        <end position="76"/>
    </location>
</feature>
<dbReference type="PROSITE" id="PS50157">
    <property type="entry name" value="ZINC_FINGER_C2H2_2"/>
    <property type="match status" value="3"/>
</dbReference>
<dbReference type="Pfam" id="PF12874">
    <property type="entry name" value="zf-met"/>
    <property type="match status" value="1"/>
</dbReference>
<reference evidence="7 8" key="1">
    <citation type="submission" date="2024-05" db="EMBL/GenBank/DDBJ databases">
        <title>A draft genome resource for the thread blight pathogen Marasmius tenuissimus strain MS-2.</title>
        <authorList>
            <person name="Yulfo-Soto G.E."/>
            <person name="Baruah I.K."/>
            <person name="Amoako-Attah I."/>
            <person name="Bukari Y."/>
            <person name="Meinhardt L.W."/>
            <person name="Bailey B.A."/>
            <person name="Cohen S.P."/>
        </authorList>
    </citation>
    <scope>NUCLEOTIDE SEQUENCE [LARGE SCALE GENOMIC DNA]</scope>
    <source>
        <strain evidence="7 8">MS-2</strain>
    </source>
</reference>
<sequence length="262" mass="29861">MTSEYCQRCKASVDDLNTHKQRSNVHWKCNLCNRDLRTETGLRDHKISIHSCCRECNRFFSTEGSLEQHYRDSPKHNYCVQCGDDFQTENNLKQHLKSSHHQSPNIKCWADRCTERFLSHGDLYLHLEGGGCPSGINRAILNREFKRYPKGSKFTVPPSELKTKPDCASVNANKCWNGSAYECPFCDDSTFSKVGWLKQHLASPHHEAKAYRCPSCPVRASNRFPALSALRQHIDSESCDAHKQTSIVEVLDGKVGNIVRSM</sequence>
<proteinExistence type="predicted"/>
<dbReference type="PANTHER" id="PTHR24409:SF356">
    <property type="entry name" value="C2H2 FINGER DOMAIN TRANSCRIPTION FACTOR (EUROFUNG)"/>
    <property type="match status" value="1"/>
</dbReference>
<evidence type="ECO:0000259" key="6">
    <source>
        <dbReference type="PROSITE" id="PS50157"/>
    </source>
</evidence>
<feature type="domain" description="C2H2-type" evidence="6">
    <location>
        <begin position="77"/>
        <end position="100"/>
    </location>
</feature>
<keyword evidence="1" id="KW-0479">Metal-binding</keyword>